<proteinExistence type="predicted"/>
<keyword evidence="1" id="KW-0472">Membrane</keyword>
<name>A0A212JP01_9BACT</name>
<organism evidence="2">
    <name type="scientific">uncultured Dysgonomonas sp</name>
    <dbReference type="NCBI Taxonomy" id="206096"/>
    <lineage>
        <taxon>Bacteria</taxon>
        <taxon>Pseudomonadati</taxon>
        <taxon>Bacteroidota</taxon>
        <taxon>Bacteroidia</taxon>
        <taxon>Bacteroidales</taxon>
        <taxon>Dysgonomonadaceae</taxon>
        <taxon>Dysgonomonas</taxon>
        <taxon>environmental samples</taxon>
    </lineage>
</organism>
<reference evidence="2" key="1">
    <citation type="submission" date="2016-04" db="EMBL/GenBank/DDBJ databases">
        <authorList>
            <person name="Evans L.H."/>
            <person name="Alamgir A."/>
            <person name="Owens N."/>
            <person name="Weber N.D."/>
            <person name="Virtaneva K."/>
            <person name="Barbian K."/>
            <person name="Babar A."/>
            <person name="Rosenke K."/>
        </authorList>
    </citation>
    <scope>NUCLEOTIDE SEQUENCE</scope>
    <source>
        <strain evidence="2">86-1</strain>
    </source>
</reference>
<keyword evidence="1" id="KW-0812">Transmembrane</keyword>
<feature type="transmembrane region" description="Helical" evidence="1">
    <location>
        <begin position="44"/>
        <end position="65"/>
    </location>
</feature>
<keyword evidence="1" id="KW-1133">Transmembrane helix</keyword>
<protein>
    <submittedName>
        <fullName evidence="2">Uncharacterized protein</fullName>
    </submittedName>
</protein>
<gene>
    <name evidence="2" type="ORF">KL86DYS1_20389</name>
</gene>
<accession>A0A212JP01</accession>
<feature type="transmembrane region" description="Helical" evidence="1">
    <location>
        <begin position="6"/>
        <end position="23"/>
    </location>
</feature>
<evidence type="ECO:0000313" key="2">
    <source>
        <dbReference type="EMBL" id="SBW01176.1"/>
    </source>
</evidence>
<dbReference type="RefSeq" id="WP_006800319.1">
    <property type="nucleotide sequence ID" value="NZ_LT599032.1"/>
</dbReference>
<dbReference type="AlphaFoldDB" id="A0A212JP01"/>
<evidence type="ECO:0000256" key="1">
    <source>
        <dbReference type="SAM" id="Phobius"/>
    </source>
</evidence>
<dbReference type="EMBL" id="FLUM01000002">
    <property type="protein sequence ID" value="SBW01176.1"/>
    <property type="molecule type" value="Genomic_DNA"/>
</dbReference>
<sequence length="69" mass="8181">MQYSNWDYIYAIFMLIFGIFMIISPRSLMRKAKYDEESLKTESWVKKAGIGLCIIAPLFALFIYYKMHA</sequence>